<feature type="region of interest" description="Disordered" evidence="1">
    <location>
        <begin position="1"/>
        <end position="40"/>
    </location>
</feature>
<feature type="compositionally biased region" description="Polar residues" evidence="1">
    <location>
        <begin position="14"/>
        <end position="27"/>
    </location>
</feature>
<name>A0A371I9U3_MUCPR</name>
<reference evidence="2" key="1">
    <citation type="submission" date="2018-05" db="EMBL/GenBank/DDBJ databases">
        <title>Draft genome of Mucuna pruriens seed.</title>
        <authorList>
            <person name="Nnadi N.E."/>
            <person name="Vos R."/>
            <person name="Hasami M.H."/>
            <person name="Devisetty U.K."/>
            <person name="Aguiy J.C."/>
        </authorList>
    </citation>
    <scope>NUCLEOTIDE SEQUENCE [LARGE SCALE GENOMIC DNA]</scope>
    <source>
        <strain evidence="2">JCA_2017</strain>
    </source>
</reference>
<keyword evidence="3" id="KW-1185">Reference proteome</keyword>
<accession>A0A371I9U3</accession>
<protein>
    <submittedName>
        <fullName evidence="2">Uncharacterized protein</fullName>
    </submittedName>
</protein>
<comment type="caution">
    <text evidence="2">The sequence shown here is derived from an EMBL/GenBank/DDBJ whole genome shotgun (WGS) entry which is preliminary data.</text>
</comment>
<evidence type="ECO:0000313" key="2">
    <source>
        <dbReference type="EMBL" id="RDY11799.1"/>
    </source>
</evidence>
<sequence>MSGTYNLSPPRPPTSNLCGNGGVNSRATKGGPSKGNTKYNARPYQCSRCITTHPSDASLSGISS</sequence>
<organism evidence="2 3">
    <name type="scientific">Mucuna pruriens</name>
    <name type="common">Velvet bean</name>
    <name type="synonym">Dolichos pruriens</name>
    <dbReference type="NCBI Taxonomy" id="157652"/>
    <lineage>
        <taxon>Eukaryota</taxon>
        <taxon>Viridiplantae</taxon>
        <taxon>Streptophyta</taxon>
        <taxon>Embryophyta</taxon>
        <taxon>Tracheophyta</taxon>
        <taxon>Spermatophyta</taxon>
        <taxon>Magnoliopsida</taxon>
        <taxon>eudicotyledons</taxon>
        <taxon>Gunneridae</taxon>
        <taxon>Pentapetalae</taxon>
        <taxon>rosids</taxon>
        <taxon>fabids</taxon>
        <taxon>Fabales</taxon>
        <taxon>Fabaceae</taxon>
        <taxon>Papilionoideae</taxon>
        <taxon>50 kb inversion clade</taxon>
        <taxon>NPAAA clade</taxon>
        <taxon>indigoferoid/millettioid clade</taxon>
        <taxon>Phaseoleae</taxon>
        <taxon>Mucuna</taxon>
    </lineage>
</organism>
<feature type="non-terminal residue" evidence="2">
    <location>
        <position position="1"/>
    </location>
</feature>
<dbReference type="Proteomes" id="UP000257109">
    <property type="component" value="Unassembled WGS sequence"/>
</dbReference>
<dbReference type="EMBL" id="QJKJ01000574">
    <property type="protein sequence ID" value="RDY11799.1"/>
    <property type="molecule type" value="Genomic_DNA"/>
</dbReference>
<evidence type="ECO:0000313" key="3">
    <source>
        <dbReference type="Proteomes" id="UP000257109"/>
    </source>
</evidence>
<gene>
    <name evidence="2" type="ORF">CR513_03488</name>
</gene>
<dbReference type="AlphaFoldDB" id="A0A371I9U3"/>
<proteinExistence type="predicted"/>
<evidence type="ECO:0000256" key="1">
    <source>
        <dbReference type="SAM" id="MobiDB-lite"/>
    </source>
</evidence>